<dbReference type="OrthoDB" id="289401at2759"/>
<dbReference type="EMBL" id="CT868009">
    <property type="protein sequence ID" value="CAK60772.1"/>
    <property type="molecule type" value="Genomic_DNA"/>
</dbReference>
<dbReference type="InParanoid" id="A0BQF5"/>
<keyword evidence="2" id="KW-1185">Reference proteome</keyword>
<gene>
    <name evidence="1" type="ORF">GSPATT00031001001</name>
</gene>
<dbReference type="Proteomes" id="UP000000600">
    <property type="component" value="Unassembled WGS sequence"/>
</dbReference>
<protein>
    <submittedName>
        <fullName evidence="1">Uncharacterized protein</fullName>
    </submittedName>
</protein>
<dbReference type="OMA" id="RKPHYIF"/>
<evidence type="ECO:0000313" key="2">
    <source>
        <dbReference type="Proteomes" id="UP000000600"/>
    </source>
</evidence>
<dbReference type="AlphaFoldDB" id="A0BQF5"/>
<name>A0BQF5_PARTE</name>
<accession>A0BQF5</accession>
<sequence length="54" mass="6462">MNMNQNSDECSLIKQMENLALRRKPHYIFTKQENKISINKIDLNTLLKELLRDD</sequence>
<proteinExistence type="predicted"/>
<reference evidence="1 2" key="1">
    <citation type="journal article" date="2006" name="Nature">
        <title>Global trends of whole-genome duplications revealed by the ciliate Paramecium tetraurelia.</title>
        <authorList>
            <consortium name="Genoscope"/>
            <person name="Aury J.-M."/>
            <person name="Jaillon O."/>
            <person name="Duret L."/>
            <person name="Noel B."/>
            <person name="Jubin C."/>
            <person name="Porcel B.M."/>
            <person name="Segurens B."/>
            <person name="Daubin V."/>
            <person name="Anthouard V."/>
            <person name="Aiach N."/>
            <person name="Arnaiz O."/>
            <person name="Billaut A."/>
            <person name="Beisson J."/>
            <person name="Blanc I."/>
            <person name="Bouhouche K."/>
            <person name="Camara F."/>
            <person name="Duharcourt S."/>
            <person name="Guigo R."/>
            <person name="Gogendeau D."/>
            <person name="Katinka M."/>
            <person name="Keller A.-M."/>
            <person name="Kissmehl R."/>
            <person name="Klotz C."/>
            <person name="Koll F."/>
            <person name="Le Moue A."/>
            <person name="Lepere C."/>
            <person name="Malinsky S."/>
            <person name="Nowacki M."/>
            <person name="Nowak J.K."/>
            <person name="Plattner H."/>
            <person name="Poulain J."/>
            <person name="Ruiz F."/>
            <person name="Serrano V."/>
            <person name="Zagulski M."/>
            <person name="Dessen P."/>
            <person name="Betermier M."/>
            <person name="Weissenbach J."/>
            <person name="Scarpelli C."/>
            <person name="Schachter V."/>
            <person name="Sperling L."/>
            <person name="Meyer E."/>
            <person name="Cohen J."/>
            <person name="Wincker P."/>
        </authorList>
    </citation>
    <scope>NUCLEOTIDE SEQUENCE [LARGE SCALE GENOMIC DNA]</scope>
    <source>
        <strain evidence="1 2">Stock d4-2</strain>
    </source>
</reference>
<dbReference type="KEGG" id="ptm:GSPATT00031001001"/>
<dbReference type="GeneID" id="5013954"/>
<dbReference type="HOGENOM" id="CLU_3091441_0_0_1"/>
<organism evidence="1 2">
    <name type="scientific">Paramecium tetraurelia</name>
    <dbReference type="NCBI Taxonomy" id="5888"/>
    <lineage>
        <taxon>Eukaryota</taxon>
        <taxon>Sar</taxon>
        <taxon>Alveolata</taxon>
        <taxon>Ciliophora</taxon>
        <taxon>Intramacronucleata</taxon>
        <taxon>Oligohymenophorea</taxon>
        <taxon>Peniculida</taxon>
        <taxon>Parameciidae</taxon>
        <taxon>Paramecium</taxon>
    </lineage>
</organism>
<evidence type="ECO:0000313" key="1">
    <source>
        <dbReference type="EMBL" id="CAK60772.1"/>
    </source>
</evidence>
<dbReference type="RefSeq" id="XP_001428170.1">
    <property type="nucleotide sequence ID" value="XM_001428133.1"/>
</dbReference>